<evidence type="ECO:0000259" key="4">
    <source>
        <dbReference type="Pfam" id="PF24547"/>
    </source>
</evidence>
<dbReference type="AlphaFoldDB" id="A0A9X4QLJ9"/>
<dbReference type="Pfam" id="PF17802">
    <property type="entry name" value="SpaA"/>
    <property type="match status" value="1"/>
</dbReference>
<dbReference type="SUPFAM" id="SSF49478">
    <property type="entry name" value="Cna protein B-type domain"/>
    <property type="match status" value="1"/>
</dbReference>
<gene>
    <name evidence="5" type="ORF">OMP38_05455</name>
</gene>
<dbReference type="Gene3D" id="2.60.40.10">
    <property type="entry name" value="Immunoglobulins"/>
    <property type="match status" value="1"/>
</dbReference>
<accession>A0A9X4QLJ9</accession>
<organism evidence="5 6">
    <name type="scientific">Cohnella ginsengisoli</name>
    <dbReference type="NCBI Taxonomy" id="425004"/>
    <lineage>
        <taxon>Bacteria</taxon>
        <taxon>Bacillati</taxon>
        <taxon>Bacillota</taxon>
        <taxon>Bacilli</taxon>
        <taxon>Bacillales</taxon>
        <taxon>Paenibacillaceae</taxon>
        <taxon>Cohnella</taxon>
    </lineage>
</organism>
<dbReference type="InterPro" id="IPR013783">
    <property type="entry name" value="Ig-like_fold"/>
</dbReference>
<feature type="compositionally biased region" description="Low complexity" evidence="1">
    <location>
        <begin position="1189"/>
        <end position="1203"/>
    </location>
</feature>
<evidence type="ECO:0000313" key="5">
    <source>
        <dbReference type="EMBL" id="MDG0790356.1"/>
    </source>
</evidence>
<dbReference type="RefSeq" id="WP_277564198.1">
    <property type="nucleotide sequence ID" value="NZ_JAPDHZ010000002.1"/>
</dbReference>
<proteinExistence type="predicted"/>
<evidence type="ECO:0000256" key="2">
    <source>
        <dbReference type="SAM" id="Phobius"/>
    </source>
</evidence>
<keyword evidence="2" id="KW-1133">Transmembrane helix</keyword>
<feature type="domain" description="SpaA-like prealbumin fold" evidence="3">
    <location>
        <begin position="606"/>
        <end position="693"/>
    </location>
</feature>
<feature type="domain" description="DUF7601" evidence="4">
    <location>
        <begin position="1050"/>
        <end position="1155"/>
    </location>
</feature>
<comment type="caution">
    <text evidence="5">The sequence shown here is derived from an EMBL/GenBank/DDBJ whole genome shotgun (WGS) entry which is preliminary data.</text>
</comment>
<dbReference type="Pfam" id="PF24547">
    <property type="entry name" value="DUF7601"/>
    <property type="match status" value="4"/>
</dbReference>
<feature type="domain" description="DUF7601" evidence="4">
    <location>
        <begin position="935"/>
        <end position="1041"/>
    </location>
</feature>
<dbReference type="EMBL" id="JAPDHZ010000002">
    <property type="protein sequence ID" value="MDG0790356.1"/>
    <property type="molecule type" value="Genomic_DNA"/>
</dbReference>
<dbReference type="Proteomes" id="UP001153387">
    <property type="component" value="Unassembled WGS sequence"/>
</dbReference>
<protein>
    <submittedName>
        <fullName evidence="5">DUF5979 domain-containing protein</fullName>
    </submittedName>
</protein>
<dbReference type="InterPro" id="IPR055382">
    <property type="entry name" value="DUF7601"/>
</dbReference>
<feature type="domain" description="DUF7601" evidence="4">
    <location>
        <begin position="713"/>
        <end position="820"/>
    </location>
</feature>
<reference evidence="5 6" key="1">
    <citation type="submission" date="2022-10" db="EMBL/GenBank/DDBJ databases">
        <title>Comparative genomic analysis of Cohnella hashimotonis sp. nov., isolated from the International Space Station.</title>
        <authorList>
            <person name="Simpson A."/>
            <person name="Venkateswaran K."/>
        </authorList>
    </citation>
    <scope>NUCLEOTIDE SEQUENCE [LARGE SCALE GENOMIC DNA]</scope>
    <source>
        <strain evidence="5 6">DSM 18997</strain>
    </source>
</reference>
<feature type="region of interest" description="Disordered" evidence="1">
    <location>
        <begin position="1155"/>
        <end position="1235"/>
    </location>
</feature>
<feature type="compositionally biased region" description="Polar residues" evidence="1">
    <location>
        <begin position="1215"/>
        <end position="1235"/>
    </location>
</feature>
<keyword evidence="2" id="KW-0812">Transmembrane</keyword>
<dbReference type="InterPro" id="IPR041033">
    <property type="entry name" value="SpaA_PFL_dom_1"/>
</dbReference>
<feature type="transmembrane region" description="Helical" evidence="2">
    <location>
        <begin position="1241"/>
        <end position="1260"/>
    </location>
</feature>
<feature type="domain" description="DUF7601" evidence="4">
    <location>
        <begin position="824"/>
        <end position="930"/>
    </location>
</feature>
<keyword evidence="6" id="KW-1185">Reference proteome</keyword>
<evidence type="ECO:0000259" key="3">
    <source>
        <dbReference type="Pfam" id="PF17802"/>
    </source>
</evidence>
<evidence type="ECO:0000256" key="1">
    <source>
        <dbReference type="SAM" id="MobiDB-lite"/>
    </source>
</evidence>
<name>A0A9X4QLJ9_9BACL</name>
<evidence type="ECO:0000313" key="6">
    <source>
        <dbReference type="Proteomes" id="UP001153387"/>
    </source>
</evidence>
<keyword evidence="2" id="KW-0472">Membrane</keyword>
<sequence length="1270" mass="130470">MDNLTITDVLPSGLDFVSAQWQTSTDGTVWTPGSVVGSEPSDGKYTLSGTTSTMVQLVITSKVSDTGTTVGKTTFNNAATLDWDNKPGGVTLNTGNVGVGIGYDALTKSGSLNKTTREITWTIKADAKNQAIADMRVYDLLVYDPATNLSGTTGWPAGITAAKVTKRTGLQYVASSGTTTSGTLNVIPILDNGKRVADLIEVTGLSTAAPNTIQFRTLIVNPDVYAGNTSKNVDNTASLFTNTTKLRDATGSVNYDSRTLAKELLKREALAAPAAGVNTQRTTNAAEGFDYVDKSVIFRLSVNADGLDFNTAKVASNEANDVIGTATVTDTLPAGWVFADIVPGEQYLIFEGNTGSSSSSVAAASTTPEANVSGLTADFNNAGQAAFTFAQLDKPYVILVKAKPTGATLDGYFDGNKTTPITNDLNLQTAHWTPGASRSQQVSIKSEILKKSYTGPTDGTLNWSVVYNPNELGTIGESIVDKLPLGLDLRTDAMGKLLLDDGHGVSYIAAKELTLQPNGTLADGSDVALALGTNLFYNNAARELLFKIPDHSKAYRLSYLTDITGEIGGVVNNASLTAGNAGASEQQINYAISSADSSATMMRGGWLEVTKTDGLTSAPLPGAEFTLFAMDGSTVIRKAIGAADGKLKMKAIPNGDYVLRETAAPSGGYTLEGIDHTVHVNTSGPTVVTTIDGKTGADTNKLTVANYKNNTTGKLVISKTVAGNDGDLTKHFDFTVNFTGAPSVYSYTGTGGAASGTIASGGTVSLSHGQGIIITGLPADATYKVTETNYANDGYKTTSVGAEGVIAADQTQTAVFVNTKDKPGNLIISKTVTGNDGDAAQVFDFTVTLSSPGVYNYTGSGGAANGTITSGGKISLAGGQSITIAGLPAGTTYSVVENDYAAIGYVTTKTGDTGTIVTNDFQSADFVNARDDWFGSLKISKTVTGNAGDKAKKFEFAVTLNAPGVYNYTGSGGAGDGTIKSGDTILLSDGQSITIEGLARNTTYAVTEASYAADGYVTTKTGDTGAIVGGQEQSSAFVNTKNVWYAPSQGSLTINKTVTGNGGDRGKKFSFKVILDGTNATYKYSGSGGNGTIQSGGTVTLAHGQSVTITGLPAGTSYTVNEEDYAADGYVTTSTGSTGTIQVNATQVADFVNNKESQEPEQPGNGGDGGDNGDDGDNSHNGGNGSSGGSTDSPSGGSTDTDSGNGGTDGKSGTADNGSQQGAGSGTPKTGDNSHQQAGQIGLIFFGAALVVLIFANSVARRRSKTGKRQ</sequence>
<dbReference type="Gene3D" id="2.60.40.1140">
    <property type="entry name" value="Collagen-binding surface protein Cna, B-type domain"/>
    <property type="match status" value="4"/>
</dbReference>